<organism evidence="3 4">
    <name type="scientific">Mesorhizobium dulcispinae</name>
    <dbReference type="NCBI Taxonomy" id="3072316"/>
    <lineage>
        <taxon>Bacteria</taxon>
        <taxon>Pseudomonadati</taxon>
        <taxon>Pseudomonadota</taxon>
        <taxon>Alphaproteobacteria</taxon>
        <taxon>Hyphomicrobiales</taxon>
        <taxon>Phyllobacteriaceae</taxon>
        <taxon>Mesorhizobium</taxon>
    </lineage>
</organism>
<accession>A0ABU4X8V1</accession>
<name>A0ABU4X8V1_9HYPH</name>
<dbReference type="RefSeq" id="WP_320315342.1">
    <property type="nucleotide sequence ID" value="NZ_JAVIIX010000001.1"/>
</dbReference>
<keyword evidence="1" id="KW-0233">DNA recombination</keyword>
<dbReference type="EMBL" id="JAVIIZ010000001">
    <property type="protein sequence ID" value="MDX8471223.1"/>
    <property type="molecule type" value="Genomic_DNA"/>
</dbReference>
<dbReference type="InterPro" id="IPR002104">
    <property type="entry name" value="Integrase_catalytic"/>
</dbReference>
<comment type="caution">
    <text evidence="3">The sequence shown here is derived from an EMBL/GenBank/DDBJ whole genome shotgun (WGS) entry which is preliminary data.</text>
</comment>
<dbReference type="Pfam" id="PF00589">
    <property type="entry name" value="Phage_integrase"/>
    <property type="match status" value="1"/>
</dbReference>
<gene>
    <name evidence="3" type="ORF">RFM27_03965</name>
</gene>
<dbReference type="InterPro" id="IPR011010">
    <property type="entry name" value="DNA_brk_join_enz"/>
</dbReference>
<evidence type="ECO:0000259" key="2">
    <source>
        <dbReference type="Pfam" id="PF00589"/>
    </source>
</evidence>
<evidence type="ECO:0000313" key="3">
    <source>
        <dbReference type="EMBL" id="MDX8471223.1"/>
    </source>
</evidence>
<reference evidence="3 4" key="1">
    <citation type="submission" date="2023-08" db="EMBL/GenBank/DDBJ databases">
        <title>Implementing the SeqCode for naming new Mesorhizobium species isolated from Vachellia karroo root nodules.</title>
        <authorList>
            <person name="Van Lill M."/>
        </authorList>
    </citation>
    <scope>NUCLEOTIDE SEQUENCE [LARGE SCALE GENOMIC DNA]</scope>
    <source>
        <strain evidence="3 4">VK23A</strain>
    </source>
</reference>
<protein>
    <submittedName>
        <fullName evidence="3">Tyrosine-type recombinase/integrase</fullName>
    </submittedName>
</protein>
<dbReference type="SUPFAM" id="SSF56349">
    <property type="entry name" value="DNA breaking-rejoining enzymes"/>
    <property type="match status" value="1"/>
</dbReference>
<evidence type="ECO:0000256" key="1">
    <source>
        <dbReference type="ARBA" id="ARBA00023172"/>
    </source>
</evidence>
<evidence type="ECO:0000313" key="4">
    <source>
        <dbReference type="Proteomes" id="UP001271780"/>
    </source>
</evidence>
<dbReference type="Gene3D" id="1.10.443.10">
    <property type="entry name" value="Intergrase catalytic core"/>
    <property type="match status" value="1"/>
</dbReference>
<dbReference type="InterPro" id="IPR013762">
    <property type="entry name" value="Integrase-like_cat_sf"/>
</dbReference>
<sequence length="100" mass="11205">MAARTARRSRSPRTRFHDLRHTHASALIGGGLDVVAISRRLGHASPAVTLSVICSRSRTKVRRRRPKLRWQRARNTRSAFWCRSGAKSTPEGWTCIGLSA</sequence>
<feature type="domain" description="Tyr recombinase" evidence="2">
    <location>
        <begin position="9"/>
        <end position="49"/>
    </location>
</feature>
<keyword evidence="4" id="KW-1185">Reference proteome</keyword>
<dbReference type="Proteomes" id="UP001271780">
    <property type="component" value="Unassembled WGS sequence"/>
</dbReference>
<proteinExistence type="predicted"/>